<dbReference type="SUPFAM" id="SSF56925">
    <property type="entry name" value="OMPA-like"/>
    <property type="match status" value="1"/>
</dbReference>
<dbReference type="OrthoDB" id="952167at2"/>
<protein>
    <recommendedName>
        <fullName evidence="4">Outer membrane protein beta-barrel domain-containing protein</fullName>
    </recommendedName>
</protein>
<name>A0A226GSI2_9FLAO</name>
<dbReference type="RefSeq" id="WP_089051811.1">
    <property type="nucleotide sequence ID" value="NZ_FXTV01000001.1"/>
</dbReference>
<evidence type="ECO:0000313" key="3">
    <source>
        <dbReference type="Proteomes" id="UP000198345"/>
    </source>
</evidence>
<dbReference type="AlphaFoldDB" id="A0A226GSI2"/>
<comment type="caution">
    <text evidence="2">The sequence shown here is derived from an EMBL/GenBank/DDBJ whole genome shotgun (WGS) entry which is preliminary data.</text>
</comment>
<evidence type="ECO:0000313" key="2">
    <source>
        <dbReference type="EMBL" id="OXA84366.1"/>
    </source>
</evidence>
<evidence type="ECO:0008006" key="4">
    <source>
        <dbReference type="Google" id="ProtNLM"/>
    </source>
</evidence>
<keyword evidence="3" id="KW-1185">Reference proteome</keyword>
<sequence length="189" mass="20608">MKKFLLIVALATFGFTNAQKGTILVGGSVGYTSEKESFRGFESKTSSVDFSPKVGYQFHDSWTAGIETSFGSTKRPEEGFNGDIVEVKTNTTKVGAFLRYTVPFSESFAFFTELGAGYKGQKVEDVKQNGMYVGITPALFINMSKGFGLNFNIGGLGYSTLNYQDNGPKTNTFDFNLGKAFNVGISKNF</sequence>
<dbReference type="Proteomes" id="UP000198345">
    <property type="component" value="Unassembled WGS sequence"/>
</dbReference>
<keyword evidence="1" id="KW-0732">Signal</keyword>
<dbReference type="EMBL" id="MUGW01000062">
    <property type="protein sequence ID" value="OXA84366.1"/>
    <property type="molecule type" value="Genomic_DNA"/>
</dbReference>
<reference evidence="2 3" key="1">
    <citation type="submission" date="2016-11" db="EMBL/GenBank/DDBJ databases">
        <title>Whole genomes of Flavobacteriaceae.</title>
        <authorList>
            <person name="Stine C."/>
            <person name="Li C."/>
            <person name="Tadesse D."/>
        </authorList>
    </citation>
    <scope>NUCLEOTIDE SEQUENCE [LARGE SCALE GENOMIC DNA]</scope>
    <source>
        <strain evidence="2 3">DSM 18292</strain>
    </source>
</reference>
<organism evidence="2 3">
    <name type="scientific">Flavobacterium hercynium</name>
    <dbReference type="NCBI Taxonomy" id="387094"/>
    <lineage>
        <taxon>Bacteria</taxon>
        <taxon>Pseudomonadati</taxon>
        <taxon>Bacteroidota</taxon>
        <taxon>Flavobacteriia</taxon>
        <taxon>Flavobacteriales</taxon>
        <taxon>Flavobacteriaceae</taxon>
        <taxon>Flavobacterium</taxon>
    </lineage>
</organism>
<accession>A0A226GSI2</accession>
<feature type="chain" id="PRO_5013211700" description="Outer membrane protein beta-barrel domain-containing protein" evidence="1">
    <location>
        <begin position="21"/>
        <end position="189"/>
    </location>
</feature>
<dbReference type="Gene3D" id="2.40.160.20">
    <property type="match status" value="1"/>
</dbReference>
<evidence type="ECO:0000256" key="1">
    <source>
        <dbReference type="SAM" id="SignalP"/>
    </source>
</evidence>
<feature type="signal peptide" evidence="1">
    <location>
        <begin position="1"/>
        <end position="20"/>
    </location>
</feature>
<dbReference type="InterPro" id="IPR011250">
    <property type="entry name" value="OMP/PagP_B-barrel"/>
</dbReference>
<gene>
    <name evidence="2" type="ORF">B0A66_21005</name>
</gene>
<proteinExistence type="predicted"/>